<dbReference type="Proteomes" id="UP000836597">
    <property type="component" value="Chromosome"/>
</dbReference>
<evidence type="ECO:0000256" key="1">
    <source>
        <dbReference type="SAM" id="MobiDB-lite"/>
    </source>
</evidence>
<keyword evidence="2" id="KW-0812">Transmembrane</keyword>
<feature type="compositionally biased region" description="Acidic residues" evidence="1">
    <location>
        <begin position="143"/>
        <end position="155"/>
    </location>
</feature>
<feature type="transmembrane region" description="Helical" evidence="2">
    <location>
        <begin position="90"/>
        <end position="110"/>
    </location>
</feature>
<keyword evidence="2" id="KW-1133">Transmembrane helix</keyword>
<feature type="region of interest" description="Disordered" evidence="1">
    <location>
        <begin position="142"/>
        <end position="251"/>
    </location>
</feature>
<reference evidence="4" key="1">
    <citation type="submission" date="2014-11" db="EMBL/GenBank/DDBJ databases">
        <authorList>
            <person name="Hornung B.V."/>
        </authorList>
    </citation>
    <scope>NUCLEOTIDE SEQUENCE</scope>
    <source>
        <strain evidence="4">INE</strain>
    </source>
</reference>
<gene>
    <name evidence="3" type="ORF">DEACI_0070</name>
    <name evidence="4" type="ORF">DEACI_1198</name>
</gene>
<feature type="transmembrane region" description="Helical" evidence="2">
    <location>
        <begin position="5"/>
        <end position="26"/>
    </location>
</feature>
<proteinExistence type="predicted"/>
<reference evidence="3" key="2">
    <citation type="submission" date="2020-01" db="EMBL/GenBank/DDBJ databases">
        <authorList>
            <person name="Hornung B."/>
        </authorList>
    </citation>
    <scope>NUCLEOTIDE SEQUENCE</scope>
    <source>
        <strain evidence="3">PacBioINE</strain>
    </source>
</reference>
<organism evidence="3">
    <name type="scientific">Acididesulfobacillus acetoxydans</name>
    <dbReference type="NCBI Taxonomy" id="1561005"/>
    <lineage>
        <taxon>Bacteria</taxon>
        <taxon>Bacillati</taxon>
        <taxon>Bacillota</taxon>
        <taxon>Clostridia</taxon>
        <taxon>Eubacteriales</taxon>
        <taxon>Peptococcaceae</taxon>
        <taxon>Acididesulfobacillus</taxon>
    </lineage>
</organism>
<evidence type="ECO:0000313" key="5">
    <source>
        <dbReference type="Proteomes" id="UP001071230"/>
    </source>
</evidence>
<name>A0A8S0W1K7_9FIRM</name>
<accession>A0A8S0W1K7</accession>
<sequence>MSRAVLRGISASLLVTVLTLLAGMLWNATGLAFVSVSALVNLGLLFSCLAGGYRAAKDSGLWFLGGIAGAGYVALGALLLALFLPLSPAGVFQIMSEGAALGLVAGLMGIRGKRKFRGPAFLGNSGRSHAWAGLDRGYRVGEQDEGQNEDEDEDDGKGSGWCERAEERDWEPETEISEPGGSARASANIPLFSPSPGEERQPEWMWGEKVKPGPEPGLPSVDEGRAEKKAAWGINRGGKRKESDGWAEETADIPEREVVPKRAMVPAKGRSPWWEEDVGIGK</sequence>
<feature type="compositionally biased region" description="Basic and acidic residues" evidence="1">
    <location>
        <begin position="197"/>
        <end position="212"/>
    </location>
</feature>
<feature type="transmembrane region" description="Helical" evidence="2">
    <location>
        <begin position="60"/>
        <end position="84"/>
    </location>
</feature>
<keyword evidence="5" id="KW-1185">Reference proteome</keyword>
<dbReference type="Proteomes" id="UP001071230">
    <property type="component" value="Unassembled WGS sequence"/>
</dbReference>
<dbReference type="KEGG" id="aacx:DEACI_0070"/>
<dbReference type="AlphaFoldDB" id="A0A8S0W1K7"/>
<protein>
    <submittedName>
        <fullName evidence="3">Uncharacterized protein</fullName>
    </submittedName>
</protein>
<dbReference type="EMBL" id="CDGJ01000033">
    <property type="protein sequence ID" value="CEJ06747.1"/>
    <property type="molecule type" value="Genomic_DNA"/>
</dbReference>
<dbReference type="RefSeq" id="WP_240983254.1">
    <property type="nucleotide sequence ID" value="NZ_CDGJ01000033.1"/>
</dbReference>
<evidence type="ECO:0000313" key="4">
    <source>
        <dbReference type="EMBL" id="CEJ06747.1"/>
    </source>
</evidence>
<feature type="transmembrane region" description="Helical" evidence="2">
    <location>
        <begin position="32"/>
        <end position="53"/>
    </location>
</feature>
<evidence type="ECO:0000313" key="3">
    <source>
        <dbReference type="EMBL" id="CAA7599448.1"/>
    </source>
</evidence>
<evidence type="ECO:0000256" key="2">
    <source>
        <dbReference type="SAM" id="Phobius"/>
    </source>
</evidence>
<keyword evidence="2" id="KW-0472">Membrane</keyword>
<dbReference type="EMBL" id="LR746496">
    <property type="protein sequence ID" value="CAA7599448.1"/>
    <property type="molecule type" value="Genomic_DNA"/>
</dbReference>